<dbReference type="VEuPathDB" id="VectorBase:ISCI018234"/>
<dbReference type="EMBL" id="ABJB010904573">
    <property type="status" value="NOT_ANNOTATED_CDS"/>
    <property type="molecule type" value="Genomic_DNA"/>
</dbReference>
<dbReference type="VEuPathDB" id="VectorBase:ISCP_008351"/>
<dbReference type="EMBL" id="ABJB011072364">
    <property type="status" value="NOT_ANNOTATED_CDS"/>
    <property type="molecule type" value="Genomic_DNA"/>
</dbReference>
<protein>
    <submittedName>
        <fullName evidence="2 3">Uncharacterized protein</fullName>
    </submittedName>
</protein>
<evidence type="ECO:0000313" key="3">
    <source>
        <dbReference type="EnsemblMetazoa" id="ISCW018234-PA"/>
    </source>
</evidence>
<dbReference type="AlphaFoldDB" id="B7PHP2"/>
<dbReference type="Proteomes" id="UP000001555">
    <property type="component" value="Unassembled WGS sequence"/>
</dbReference>
<dbReference type="EnsemblMetazoa" id="ISCW018234-RA">
    <property type="protein sequence ID" value="ISCW018234-PA"/>
    <property type="gene ID" value="ISCW018234"/>
</dbReference>
<dbReference type="EMBL" id="ABJB010936050">
    <property type="status" value="NOT_ANNOTATED_CDS"/>
    <property type="molecule type" value="Genomic_DNA"/>
</dbReference>
<feature type="region of interest" description="Disordered" evidence="1">
    <location>
        <begin position="35"/>
        <end position="118"/>
    </location>
</feature>
<keyword evidence="4" id="KW-1185">Reference proteome</keyword>
<gene>
    <name evidence="2" type="ORF">IscW_ISCW018234</name>
</gene>
<sequence>MRPRENWFFVVTFAVGGLQRNGTLRSSTIKKVAPPVVPDVVGGGTAGRRHSSASPTSSASLYGALPGTPDPRASLQGSPGFALPGNAVDNASQPPPSPSPGYGGPEEKMSADRLSYPDWPREDDLNPFSPYFLPLDRRSHSWVDLCGGTSQGVLCHPSVRRHDDDSVSHKGERISRRKSTVGVFRKGLRLLRRSFSAENGFKLGVAHRLSTGSHGSSGSLTLTSSVGSHMSSLTPEVVVLSPLNVAGLLVNGVSVSVGSFLG</sequence>
<proteinExistence type="predicted"/>
<dbReference type="PaxDb" id="6945-B7PHP2"/>
<accession>B7PHP2</accession>
<dbReference type="EMBL" id="ABJB010157896">
    <property type="status" value="NOT_ANNOTATED_CDS"/>
    <property type="molecule type" value="Genomic_DNA"/>
</dbReference>
<dbReference type="InParanoid" id="B7PHP2"/>
<dbReference type="HOGENOM" id="CLU_1062764_0_0_1"/>
<evidence type="ECO:0000313" key="4">
    <source>
        <dbReference type="Proteomes" id="UP000001555"/>
    </source>
</evidence>
<dbReference type="EMBL" id="ABJB010788426">
    <property type="status" value="NOT_ANNOTATED_CDS"/>
    <property type="molecule type" value="Genomic_DNA"/>
</dbReference>
<dbReference type="EMBL" id="ABJB010665352">
    <property type="status" value="NOT_ANNOTATED_CDS"/>
    <property type="molecule type" value="Genomic_DNA"/>
</dbReference>
<dbReference type="VEuPathDB" id="VectorBase:ISCW018234"/>
<dbReference type="OrthoDB" id="5314041at2759"/>
<dbReference type="EMBL" id="ABJB010664932">
    <property type="status" value="NOT_ANNOTATED_CDS"/>
    <property type="molecule type" value="Genomic_DNA"/>
</dbReference>
<evidence type="ECO:0000313" key="2">
    <source>
        <dbReference type="EMBL" id="EEC06114.1"/>
    </source>
</evidence>
<organism>
    <name type="scientific">Ixodes scapularis</name>
    <name type="common">Black-legged tick</name>
    <name type="synonym">Deer tick</name>
    <dbReference type="NCBI Taxonomy" id="6945"/>
    <lineage>
        <taxon>Eukaryota</taxon>
        <taxon>Metazoa</taxon>
        <taxon>Ecdysozoa</taxon>
        <taxon>Arthropoda</taxon>
        <taxon>Chelicerata</taxon>
        <taxon>Arachnida</taxon>
        <taxon>Acari</taxon>
        <taxon>Parasitiformes</taxon>
        <taxon>Ixodida</taxon>
        <taxon>Ixodoidea</taxon>
        <taxon>Ixodidae</taxon>
        <taxon>Ixodinae</taxon>
        <taxon>Ixodes</taxon>
    </lineage>
</organism>
<reference evidence="3" key="2">
    <citation type="submission" date="2020-05" db="UniProtKB">
        <authorList>
            <consortium name="EnsemblMetazoa"/>
        </authorList>
    </citation>
    <scope>IDENTIFICATION</scope>
    <source>
        <strain evidence="3">wikel</strain>
    </source>
</reference>
<reference evidence="2 4" key="1">
    <citation type="submission" date="2008-03" db="EMBL/GenBank/DDBJ databases">
        <title>Annotation of Ixodes scapularis.</title>
        <authorList>
            <consortium name="Ixodes scapularis Genome Project Consortium"/>
            <person name="Caler E."/>
            <person name="Hannick L.I."/>
            <person name="Bidwell S."/>
            <person name="Joardar V."/>
            <person name="Thiagarajan M."/>
            <person name="Amedeo P."/>
            <person name="Galinsky K.J."/>
            <person name="Schobel S."/>
            <person name="Inman J."/>
            <person name="Hostetler J."/>
            <person name="Miller J."/>
            <person name="Hammond M."/>
            <person name="Megy K."/>
            <person name="Lawson D."/>
            <person name="Kodira C."/>
            <person name="Sutton G."/>
            <person name="Meyer J."/>
            <person name="Hill C.A."/>
            <person name="Birren B."/>
            <person name="Nene V."/>
            <person name="Collins F."/>
            <person name="Alarcon-Chaidez F."/>
            <person name="Wikel S."/>
            <person name="Strausberg R."/>
        </authorList>
    </citation>
    <scope>NUCLEOTIDE SEQUENCE [LARGE SCALE GENOMIC DNA]</scope>
    <source>
        <strain evidence="4">Wikel</strain>
        <strain evidence="2">Wikel colony</strain>
    </source>
</reference>
<evidence type="ECO:0000256" key="1">
    <source>
        <dbReference type="SAM" id="MobiDB-lite"/>
    </source>
</evidence>
<dbReference type="EMBL" id="DS714433">
    <property type="protein sequence ID" value="EEC06114.1"/>
    <property type="molecule type" value="Genomic_DNA"/>
</dbReference>
<name>B7PHP2_IXOSC</name>